<evidence type="ECO:0000256" key="2">
    <source>
        <dbReference type="SAM" id="MobiDB-lite"/>
    </source>
</evidence>
<feature type="region of interest" description="Disordered" evidence="2">
    <location>
        <begin position="532"/>
        <end position="622"/>
    </location>
</feature>
<feature type="region of interest" description="Disordered" evidence="2">
    <location>
        <begin position="1"/>
        <end position="45"/>
    </location>
</feature>
<evidence type="ECO:0000313" key="5">
    <source>
        <dbReference type="EMBL" id="GKV50541.1"/>
    </source>
</evidence>
<dbReference type="InterPro" id="IPR005135">
    <property type="entry name" value="Endo/exonuclease/phosphatase"/>
</dbReference>
<feature type="region of interest" description="Disordered" evidence="2">
    <location>
        <begin position="418"/>
        <end position="454"/>
    </location>
</feature>
<accession>A0AAV5MKM5</accession>
<organism evidence="5 6">
    <name type="scientific">Rubroshorea leprosula</name>
    <dbReference type="NCBI Taxonomy" id="152421"/>
    <lineage>
        <taxon>Eukaryota</taxon>
        <taxon>Viridiplantae</taxon>
        <taxon>Streptophyta</taxon>
        <taxon>Embryophyta</taxon>
        <taxon>Tracheophyta</taxon>
        <taxon>Spermatophyta</taxon>
        <taxon>Magnoliopsida</taxon>
        <taxon>eudicotyledons</taxon>
        <taxon>Gunneridae</taxon>
        <taxon>Pentapetalae</taxon>
        <taxon>rosids</taxon>
        <taxon>malvids</taxon>
        <taxon>Malvales</taxon>
        <taxon>Dipterocarpaceae</taxon>
        <taxon>Rubroshorea</taxon>
    </lineage>
</organism>
<dbReference type="CDD" id="cd00590">
    <property type="entry name" value="RRM_SF"/>
    <property type="match status" value="1"/>
</dbReference>
<dbReference type="InterPro" id="IPR036691">
    <property type="entry name" value="Endo/exonu/phosph_ase_sf"/>
</dbReference>
<gene>
    <name evidence="5" type="ORF">SLEP1_g57243</name>
</gene>
<dbReference type="Pfam" id="PF00076">
    <property type="entry name" value="RRM_1"/>
    <property type="match status" value="1"/>
</dbReference>
<dbReference type="InterPro" id="IPR000477">
    <property type="entry name" value="RT_dom"/>
</dbReference>
<evidence type="ECO:0000256" key="1">
    <source>
        <dbReference type="PROSITE-ProRule" id="PRU00176"/>
    </source>
</evidence>
<feature type="compositionally biased region" description="Basic and acidic residues" evidence="2">
    <location>
        <begin position="180"/>
        <end position="193"/>
    </location>
</feature>
<dbReference type="Pfam" id="PF13966">
    <property type="entry name" value="zf-RVT"/>
    <property type="match status" value="1"/>
</dbReference>
<feature type="compositionally biased region" description="Basic and acidic residues" evidence="2">
    <location>
        <begin position="498"/>
        <end position="508"/>
    </location>
</feature>
<dbReference type="Proteomes" id="UP001054252">
    <property type="component" value="Unassembled WGS sequence"/>
</dbReference>
<reference evidence="5 6" key="1">
    <citation type="journal article" date="2021" name="Commun. Biol.">
        <title>The genome of Shorea leprosula (Dipterocarpaceae) highlights the ecological relevance of drought in aseasonal tropical rainforests.</title>
        <authorList>
            <person name="Ng K.K.S."/>
            <person name="Kobayashi M.J."/>
            <person name="Fawcett J.A."/>
            <person name="Hatakeyama M."/>
            <person name="Paape T."/>
            <person name="Ng C.H."/>
            <person name="Ang C.C."/>
            <person name="Tnah L.H."/>
            <person name="Lee C.T."/>
            <person name="Nishiyama T."/>
            <person name="Sese J."/>
            <person name="O'Brien M.J."/>
            <person name="Copetti D."/>
            <person name="Mohd Noor M.I."/>
            <person name="Ong R.C."/>
            <person name="Putra M."/>
            <person name="Sireger I.Z."/>
            <person name="Indrioko S."/>
            <person name="Kosugi Y."/>
            <person name="Izuno A."/>
            <person name="Isagi Y."/>
            <person name="Lee S.L."/>
            <person name="Shimizu K.K."/>
        </authorList>
    </citation>
    <scope>NUCLEOTIDE SEQUENCE [LARGE SCALE GENOMIC DNA]</scope>
    <source>
        <strain evidence="5">214</strain>
    </source>
</reference>
<dbReference type="PROSITE" id="PS50878">
    <property type="entry name" value="RT_POL"/>
    <property type="match status" value="1"/>
</dbReference>
<dbReference type="SUPFAM" id="SSF56219">
    <property type="entry name" value="DNase I-like"/>
    <property type="match status" value="1"/>
</dbReference>
<dbReference type="SUPFAM" id="SSF56672">
    <property type="entry name" value="DNA/RNA polymerases"/>
    <property type="match status" value="1"/>
</dbReference>
<name>A0AAV5MKM5_9ROSI</name>
<feature type="domain" description="RRM" evidence="3">
    <location>
        <begin position="65"/>
        <end position="142"/>
    </location>
</feature>
<evidence type="ECO:0000259" key="3">
    <source>
        <dbReference type="PROSITE" id="PS50102"/>
    </source>
</evidence>
<dbReference type="PANTHER" id="PTHR33116">
    <property type="entry name" value="REVERSE TRANSCRIPTASE ZINC-BINDING DOMAIN-CONTAINING PROTEIN-RELATED-RELATED"/>
    <property type="match status" value="1"/>
</dbReference>
<comment type="caution">
    <text evidence="5">The sequence shown here is derived from an EMBL/GenBank/DDBJ whole genome shotgun (WGS) entry which is preliminary data.</text>
</comment>
<feature type="domain" description="Reverse transcriptase" evidence="4">
    <location>
        <begin position="1192"/>
        <end position="1470"/>
    </location>
</feature>
<evidence type="ECO:0000259" key="4">
    <source>
        <dbReference type="PROSITE" id="PS50878"/>
    </source>
</evidence>
<dbReference type="Gene3D" id="3.30.70.330">
    <property type="match status" value="1"/>
</dbReference>
<keyword evidence="6" id="KW-1185">Reference proteome</keyword>
<dbReference type="SUPFAM" id="SSF54928">
    <property type="entry name" value="RNA-binding domain, RBD"/>
    <property type="match status" value="1"/>
</dbReference>
<feature type="compositionally biased region" description="Basic residues" evidence="2">
    <location>
        <begin position="26"/>
        <end position="36"/>
    </location>
</feature>
<dbReference type="InterPro" id="IPR000504">
    <property type="entry name" value="RRM_dom"/>
</dbReference>
<dbReference type="InterPro" id="IPR026960">
    <property type="entry name" value="RVT-Znf"/>
</dbReference>
<dbReference type="InterPro" id="IPR043502">
    <property type="entry name" value="DNA/RNA_pol_sf"/>
</dbReference>
<feature type="compositionally biased region" description="Basic and acidic residues" evidence="2">
    <location>
        <begin position="207"/>
        <end position="217"/>
    </location>
</feature>
<keyword evidence="1" id="KW-0694">RNA-binding</keyword>
<feature type="region of interest" description="Disordered" evidence="2">
    <location>
        <begin position="492"/>
        <end position="518"/>
    </location>
</feature>
<dbReference type="Pfam" id="PF00078">
    <property type="entry name" value="RVT_1"/>
    <property type="match status" value="1"/>
</dbReference>
<dbReference type="Pfam" id="PF03372">
    <property type="entry name" value="Exo_endo_phos"/>
    <property type="match status" value="1"/>
</dbReference>
<dbReference type="EMBL" id="BPVZ01000376">
    <property type="protein sequence ID" value="GKV50541.1"/>
    <property type="molecule type" value="Genomic_DNA"/>
</dbReference>
<feature type="region of interest" description="Disordered" evidence="2">
    <location>
        <begin position="637"/>
        <end position="673"/>
    </location>
</feature>
<dbReference type="GO" id="GO:0003824">
    <property type="term" value="F:catalytic activity"/>
    <property type="evidence" value="ECO:0007669"/>
    <property type="project" value="InterPro"/>
</dbReference>
<feature type="compositionally biased region" description="Basic and acidic residues" evidence="2">
    <location>
        <begin position="532"/>
        <end position="559"/>
    </location>
</feature>
<proteinExistence type="predicted"/>
<evidence type="ECO:0000313" key="6">
    <source>
        <dbReference type="Proteomes" id="UP001054252"/>
    </source>
</evidence>
<dbReference type="SMART" id="SM00360">
    <property type="entry name" value="RRM"/>
    <property type="match status" value="1"/>
</dbReference>
<protein>
    <submittedName>
        <fullName evidence="5">Uncharacterized protein</fullName>
    </submittedName>
</protein>
<dbReference type="PANTHER" id="PTHR33116:SF78">
    <property type="entry name" value="OS12G0587133 PROTEIN"/>
    <property type="match status" value="1"/>
</dbReference>
<dbReference type="PROSITE" id="PS50102">
    <property type="entry name" value="RRM"/>
    <property type="match status" value="1"/>
</dbReference>
<dbReference type="GO" id="GO:0003723">
    <property type="term" value="F:RNA binding"/>
    <property type="evidence" value="ECO:0007669"/>
    <property type="project" value="UniProtKB-UniRule"/>
</dbReference>
<dbReference type="Gene3D" id="3.60.10.10">
    <property type="entry name" value="Endonuclease/exonuclease/phosphatase"/>
    <property type="match status" value="1"/>
</dbReference>
<dbReference type="InterPro" id="IPR035979">
    <property type="entry name" value="RBD_domain_sf"/>
</dbReference>
<feature type="compositionally biased region" description="Basic and acidic residues" evidence="2">
    <location>
        <begin position="642"/>
        <end position="660"/>
    </location>
</feature>
<sequence>MRGRARGRADGRQTRTARATLSFGHGRSRGRSKRRSYRTEEQRRVQGWKSSNEGMYNRGLYKQATPYFFTNFPEEWSYAEMWMTFRKFGRVLEIYSPSRRSKKGHRFGFVRFLDVQNIKELERRLDQIWVGNFKLRVNIPRFRNEDLNREEGYRKKPRVEPKIQNRTYAEVVKGQYGMEARGDAEANQKDSGRRSHGRAIRGSSTRTDLRSSEKTRVWKEKGQGEQWTGMEYNVKEEEYSWLQGCYVGKVHSVEMVRNLQEKFYMEGYFSCRIRAMGGKLVLLDCDDKEELKDLVEIASDWLAQWFEEVSPWTPEIVASERFVWIRCQGVPLNVWKSEFFANMSCAWGKFICVDDSTSQRRRFDIGRFLISTPIMETISVKRAIRINGSIHNIKFTEEEFTNGFFSLKQDFLPTFQSDSEEQESWMMDSEEEELGGEGAEEARGDSGAGKEAEVEDEDVASCWEESNGKILTQAVRGSEKTVDRVSDTLQKIQTEMEGEGKSDRDLSGGRRGSFEISAGPMNEEDYLVGLLEHSRRGSKEESNRKEKLAGEEVSNKVEKAQVSTLKKAQNFVDKGAAESQRETGSVNSINGELETAGKGDEREDDRLVEGIDGKAEGIPKKSKRRFRSCSSVYSKEGFPHQFRQESRDRKGRRRGFEENRAQPGFGASPRGEIAGESIGDSCIQNCNRAIKKQLKKELAKEIWELAKQLGAVAENEEEIIQRIDELECRDNRTQAIREKIVPEQREEETKLEKIDRHMCRRIWGSVEFDWSFKPSNGMSGGLLCVWNAKVFKKREVLEGNNFIGVYGVWGEEETPVYILNIYSPCTLAGKRGLWEELQCLIINRRGRWCLGGDFNAIRSAGERQGSREITTEMREFNGFIHEAELIDLPLIGRKCTWYNSNGLQMSRIDRFLLSNEWVLKWKDVKQMGLRRTVSDHCPILLKNEKVDWGPKPFKFFNAWIDQPGCIETIRKAWKSCEVNGGYGLRLKERLKFTKNALKVWSGSSMTTVEKKIMEAEIEIEELDKKGENSLLTHSDIERRRGCVIDLWNNLKTKKSMWQQKSRKMWLKEGDANTKFFHRSVNGRRRRNEICSIMVNGKQLTGVTEIKEGVAEYFKNLFTEEVWQRPKLDGIGFKQISQTDNELLVAPFSEEEVRKVIWECDSSKAPGPDGFNFSFLKSMWEDIKNEVIGFVKEFQEQGRLERGSNASFIVLIPKTENPQRIEEYRPISLIGVMYKVIAKLLASRLCKVLHKIIGEQQMAFIKGRQLVDGVVIANEVIDEAKRRRKKSFVFKVDFEKAYDKVCWNFIDYMLDRMAFSDTWRRWIQECLKSSMVSILINGSPTRQFPVTKGIRQGDPLSPFLFLIVAEGLNGLMTAAVDKELYKGVEVGKDAVSISHLQFADDTIVFGEASEQNVRTIKCILRTFELAARLKINFGKCQLMGIGVDDDWRNKMAYRLGCKEGEFPFKYLGIPIGGSHRRLKTWQPLIDSVRKKLSSWKARYLSQGGRITLINSVLSSLPVFLMSVYLIPKGTLNLIDQIRRNFLWGGEGVERKINWVKWDMICKDKECGGLGVKDLKKFNLALMGKWWGRLATEEEGLWKRVIRGKYGGGGGHWQNWVRNGIEGGSLWWRDVQRLNNAERDNIGWLAEGFRLKMGEGREVSFWWDEWCGGRCLANSFPRLYLISSDKEKRCCQMGRELNGTWEWKLNWRRRLMEWEEETAYKLSQMIEEVKIQPGITDKWEWVHKRDGKYSSSSAYSLLSKAQQTPKEKCFKRIWNHNIPSKIAAFNWRVVLNKIPTKMNLLKRGIDSVRDDVKCRLCEEEEEDSAHLFLRCKVAKWIWKECAKWWGISIRMETDCWTTFDHFEAWTKDKRLKNGWDCIWSAVIWSIWLLRNRKIFQDQETNMGKEINREKLLELIQLKSFHWITAKKERYAFSLTDWFINPAACLKDCHR</sequence>
<feature type="compositionally biased region" description="Basic and acidic residues" evidence="2">
    <location>
        <begin position="440"/>
        <end position="452"/>
    </location>
</feature>
<dbReference type="InterPro" id="IPR012677">
    <property type="entry name" value="Nucleotide-bd_a/b_plait_sf"/>
</dbReference>
<dbReference type="CDD" id="cd01650">
    <property type="entry name" value="RT_nLTR_like"/>
    <property type="match status" value="1"/>
</dbReference>
<feature type="compositionally biased region" description="Acidic residues" evidence="2">
    <location>
        <begin position="418"/>
        <end position="439"/>
    </location>
</feature>
<feature type="region of interest" description="Disordered" evidence="2">
    <location>
        <begin position="179"/>
        <end position="217"/>
    </location>
</feature>
<feature type="compositionally biased region" description="Basic and acidic residues" evidence="2">
    <location>
        <begin position="595"/>
        <end position="619"/>
    </location>
</feature>